<proteinExistence type="predicted"/>
<evidence type="ECO:0000313" key="2">
    <source>
        <dbReference type="EMBL" id="MBK8890881.1"/>
    </source>
</evidence>
<name>A0A9D7LNJ4_9RHOO</name>
<evidence type="ECO:0000313" key="3">
    <source>
        <dbReference type="Proteomes" id="UP000808146"/>
    </source>
</evidence>
<evidence type="ECO:0000256" key="1">
    <source>
        <dbReference type="SAM" id="MobiDB-lite"/>
    </source>
</evidence>
<feature type="compositionally biased region" description="Basic and acidic residues" evidence="1">
    <location>
        <begin position="8"/>
        <end position="34"/>
    </location>
</feature>
<dbReference type="AlphaFoldDB" id="A0A9D7LNJ4"/>
<feature type="compositionally biased region" description="Polar residues" evidence="1">
    <location>
        <begin position="35"/>
        <end position="48"/>
    </location>
</feature>
<comment type="caution">
    <text evidence="2">The sequence shown here is derived from an EMBL/GenBank/DDBJ whole genome shotgun (WGS) entry which is preliminary data.</text>
</comment>
<protein>
    <submittedName>
        <fullName evidence="2">Uncharacterized protein</fullName>
    </submittedName>
</protein>
<dbReference type="EMBL" id="JADKBR010000015">
    <property type="protein sequence ID" value="MBK8890881.1"/>
    <property type="molecule type" value="Genomic_DNA"/>
</dbReference>
<gene>
    <name evidence="2" type="ORF">IPN75_11100</name>
</gene>
<accession>A0A9D7LNJ4</accession>
<feature type="region of interest" description="Disordered" evidence="1">
    <location>
        <begin position="1"/>
        <end position="54"/>
    </location>
</feature>
<sequence length="54" mass="6229">MAKPNYQFEKRQRDLAKKSKQEEKRRQKQAEKPSDSSGENETASTPSAPSHERP</sequence>
<dbReference type="Proteomes" id="UP000808146">
    <property type="component" value="Unassembled WGS sequence"/>
</dbReference>
<reference evidence="2" key="1">
    <citation type="submission" date="2020-10" db="EMBL/GenBank/DDBJ databases">
        <title>Connecting structure to function with the recovery of over 1000 high-quality activated sludge metagenome-assembled genomes encoding full-length rRNA genes using long-read sequencing.</title>
        <authorList>
            <person name="Singleton C.M."/>
            <person name="Petriglieri F."/>
            <person name="Kristensen J.M."/>
            <person name="Kirkegaard R.H."/>
            <person name="Michaelsen T.Y."/>
            <person name="Andersen M.H."/>
            <person name="Karst S.M."/>
            <person name="Dueholm M.S."/>
            <person name="Nielsen P.H."/>
            <person name="Albertsen M."/>
        </authorList>
    </citation>
    <scope>NUCLEOTIDE SEQUENCE</scope>
    <source>
        <strain evidence="2">OdNE_18-Q3-R46-58_BAT3C.305</strain>
    </source>
</reference>
<organism evidence="2 3">
    <name type="scientific">Candidatus Dechloromonas phosphorivorans</name>
    <dbReference type="NCBI Taxonomy" id="2899244"/>
    <lineage>
        <taxon>Bacteria</taxon>
        <taxon>Pseudomonadati</taxon>
        <taxon>Pseudomonadota</taxon>
        <taxon>Betaproteobacteria</taxon>
        <taxon>Rhodocyclales</taxon>
        <taxon>Azonexaceae</taxon>
        <taxon>Dechloromonas</taxon>
    </lineage>
</organism>